<evidence type="ECO:0000313" key="3">
    <source>
        <dbReference type="Proteomes" id="UP000663828"/>
    </source>
</evidence>
<gene>
    <name evidence="2" type="ORF">XAT740_LOCUS4931</name>
</gene>
<feature type="transmembrane region" description="Helical" evidence="1">
    <location>
        <begin position="45"/>
        <end position="61"/>
    </location>
</feature>
<keyword evidence="1" id="KW-0812">Transmembrane</keyword>
<keyword evidence="3" id="KW-1185">Reference proteome</keyword>
<dbReference type="EMBL" id="CAJNOR010000208">
    <property type="protein sequence ID" value="CAF0840268.1"/>
    <property type="molecule type" value="Genomic_DNA"/>
</dbReference>
<keyword evidence="1" id="KW-1133">Transmembrane helix</keyword>
<sequence>MPGVTHRKKTFFQIAQHVFLTTKWLKRVHVPPAAFIYMMSLTEPTYGYAIAPGWVLLGIIFRKVVHRWWSDRYAFLFQIGMFMGTSVVTYWIFFIFTYNSIAFPNWWGTQMDFYRLAYANVDGKILDH</sequence>
<organism evidence="2 3">
    <name type="scientific">Adineta ricciae</name>
    <name type="common">Rotifer</name>
    <dbReference type="NCBI Taxonomy" id="249248"/>
    <lineage>
        <taxon>Eukaryota</taxon>
        <taxon>Metazoa</taxon>
        <taxon>Spiralia</taxon>
        <taxon>Gnathifera</taxon>
        <taxon>Rotifera</taxon>
        <taxon>Eurotatoria</taxon>
        <taxon>Bdelloidea</taxon>
        <taxon>Adinetida</taxon>
        <taxon>Adinetidae</taxon>
        <taxon>Adineta</taxon>
    </lineage>
</organism>
<evidence type="ECO:0000256" key="1">
    <source>
        <dbReference type="SAM" id="Phobius"/>
    </source>
</evidence>
<evidence type="ECO:0000313" key="2">
    <source>
        <dbReference type="EMBL" id="CAF0840268.1"/>
    </source>
</evidence>
<protein>
    <submittedName>
        <fullName evidence="2">Uncharacterized protein</fullName>
    </submittedName>
</protein>
<keyword evidence="1" id="KW-0472">Membrane</keyword>
<dbReference type="AlphaFoldDB" id="A0A813VR99"/>
<accession>A0A813VR99</accession>
<name>A0A813VR99_ADIRI</name>
<dbReference type="Proteomes" id="UP000663828">
    <property type="component" value="Unassembled WGS sequence"/>
</dbReference>
<reference evidence="2" key="1">
    <citation type="submission" date="2021-02" db="EMBL/GenBank/DDBJ databases">
        <authorList>
            <person name="Nowell W R."/>
        </authorList>
    </citation>
    <scope>NUCLEOTIDE SEQUENCE</scope>
</reference>
<feature type="transmembrane region" description="Helical" evidence="1">
    <location>
        <begin position="73"/>
        <end position="96"/>
    </location>
</feature>
<proteinExistence type="predicted"/>
<comment type="caution">
    <text evidence="2">The sequence shown here is derived from an EMBL/GenBank/DDBJ whole genome shotgun (WGS) entry which is preliminary data.</text>
</comment>